<sequence length="131" mass="14593">MHAGEAMQRLRYAGPIQCQNSSFPVVLLGRTKLRAASRLQRLTFSKQASRPSRQQRQRCQPCRATLTFSDSSGENGAGLHFGKKRGPIDDRYIVGLLMQQRKHLFLAGIALASMLLALAAQFSADPQHMRI</sequence>
<dbReference type="AlphaFoldDB" id="A0AAV1IMP3"/>
<comment type="caution">
    <text evidence="2">The sequence shown here is derived from an EMBL/GenBank/DDBJ whole genome shotgun (WGS) entry which is preliminary data.</text>
</comment>
<evidence type="ECO:0000256" key="1">
    <source>
        <dbReference type="SAM" id="Phobius"/>
    </source>
</evidence>
<protein>
    <submittedName>
        <fullName evidence="2">Uncharacterized protein</fullName>
    </submittedName>
</protein>
<dbReference type="EMBL" id="CAUYUE010000018">
    <property type="protein sequence ID" value="CAK0787987.1"/>
    <property type="molecule type" value="Genomic_DNA"/>
</dbReference>
<evidence type="ECO:0000313" key="3">
    <source>
        <dbReference type="Proteomes" id="UP001314263"/>
    </source>
</evidence>
<accession>A0AAV1IMP3</accession>
<organism evidence="2 3">
    <name type="scientific">Coccomyxa viridis</name>
    <dbReference type="NCBI Taxonomy" id="1274662"/>
    <lineage>
        <taxon>Eukaryota</taxon>
        <taxon>Viridiplantae</taxon>
        <taxon>Chlorophyta</taxon>
        <taxon>core chlorophytes</taxon>
        <taxon>Trebouxiophyceae</taxon>
        <taxon>Trebouxiophyceae incertae sedis</taxon>
        <taxon>Coccomyxaceae</taxon>
        <taxon>Coccomyxa</taxon>
    </lineage>
</organism>
<feature type="transmembrane region" description="Helical" evidence="1">
    <location>
        <begin position="104"/>
        <end position="124"/>
    </location>
</feature>
<dbReference type="Proteomes" id="UP001314263">
    <property type="component" value="Unassembled WGS sequence"/>
</dbReference>
<keyword evidence="3" id="KW-1185">Reference proteome</keyword>
<keyword evidence="1" id="KW-0472">Membrane</keyword>
<proteinExistence type="predicted"/>
<evidence type="ECO:0000313" key="2">
    <source>
        <dbReference type="EMBL" id="CAK0787987.1"/>
    </source>
</evidence>
<keyword evidence="1" id="KW-0812">Transmembrane</keyword>
<reference evidence="2 3" key="1">
    <citation type="submission" date="2023-10" db="EMBL/GenBank/DDBJ databases">
        <authorList>
            <person name="Maclean D."/>
            <person name="Macfadyen A."/>
        </authorList>
    </citation>
    <scope>NUCLEOTIDE SEQUENCE [LARGE SCALE GENOMIC DNA]</scope>
</reference>
<name>A0AAV1IMP3_9CHLO</name>
<gene>
    <name evidence="2" type="ORF">CVIRNUC_011209</name>
</gene>
<keyword evidence="1" id="KW-1133">Transmembrane helix</keyword>